<dbReference type="InterPro" id="IPR014922">
    <property type="entry name" value="YdhG-like"/>
</dbReference>
<dbReference type="Pfam" id="PF08818">
    <property type="entry name" value="DUF1801"/>
    <property type="match status" value="1"/>
</dbReference>
<evidence type="ECO:0000259" key="1">
    <source>
        <dbReference type="Pfam" id="PF08818"/>
    </source>
</evidence>
<proteinExistence type="predicted"/>
<accession>A0A6I6JMP2</accession>
<dbReference type="Proteomes" id="UP000428260">
    <property type="component" value="Chromosome"/>
</dbReference>
<dbReference type="SUPFAM" id="SSF159888">
    <property type="entry name" value="YdhG-like"/>
    <property type="match status" value="1"/>
</dbReference>
<dbReference type="RefSeq" id="WP_158862213.1">
    <property type="nucleotide sequence ID" value="NZ_CP046401.1"/>
</dbReference>
<gene>
    <name evidence="2" type="ORF">GM418_00785</name>
</gene>
<feature type="domain" description="YdhG-like" evidence="1">
    <location>
        <begin position="20"/>
        <end position="70"/>
    </location>
</feature>
<reference evidence="2 3" key="1">
    <citation type="submission" date="2019-11" db="EMBL/GenBank/DDBJ databases">
        <authorList>
            <person name="Zheng R.K."/>
            <person name="Sun C.M."/>
        </authorList>
    </citation>
    <scope>NUCLEOTIDE SEQUENCE [LARGE SCALE GENOMIC DNA]</scope>
    <source>
        <strain evidence="2 3">WC007</strain>
    </source>
</reference>
<evidence type="ECO:0000313" key="2">
    <source>
        <dbReference type="EMBL" id="QGY42240.1"/>
    </source>
</evidence>
<name>A0A6I6JMP2_9BACT</name>
<organism evidence="2 3">
    <name type="scientific">Maribellus comscasis</name>
    <dbReference type="NCBI Taxonomy" id="2681766"/>
    <lineage>
        <taxon>Bacteria</taxon>
        <taxon>Pseudomonadati</taxon>
        <taxon>Bacteroidota</taxon>
        <taxon>Bacteroidia</taxon>
        <taxon>Marinilabiliales</taxon>
        <taxon>Prolixibacteraceae</taxon>
        <taxon>Maribellus</taxon>
    </lineage>
</organism>
<dbReference type="Gene3D" id="3.90.1150.200">
    <property type="match status" value="1"/>
</dbReference>
<sequence length="101" mass="11474">MKNKSESVDDYISEFPEDIQKILKKLRKTILEIAPEAEESISYGMPAYKTSGKPLVYFAGYKKHVRFLCNSKRTCKICPGTFAVQTRKRFGAVSFKSANTI</sequence>
<keyword evidence="3" id="KW-1185">Reference proteome</keyword>
<evidence type="ECO:0000313" key="3">
    <source>
        <dbReference type="Proteomes" id="UP000428260"/>
    </source>
</evidence>
<dbReference type="AlphaFoldDB" id="A0A6I6JMP2"/>
<protein>
    <recommendedName>
        <fullName evidence="1">YdhG-like domain-containing protein</fullName>
    </recommendedName>
</protein>
<dbReference type="EMBL" id="CP046401">
    <property type="protein sequence ID" value="QGY42240.1"/>
    <property type="molecule type" value="Genomic_DNA"/>
</dbReference>
<dbReference type="KEGG" id="mcos:GM418_00785"/>